<dbReference type="EMBL" id="VIIS01000011">
    <property type="protein sequence ID" value="KAF0314589.1"/>
    <property type="molecule type" value="Genomic_DNA"/>
</dbReference>
<evidence type="ECO:0000256" key="1">
    <source>
        <dbReference type="RuleBase" id="RU363044"/>
    </source>
</evidence>
<feature type="region of interest" description="Disordered" evidence="2">
    <location>
        <begin position="107"/>
        <end position="182"/>
    </location>
</feature>
<evidence type="ECO:0000259" key="3">
    <source>
        <dbReference type="Pfam" id="PF05970"/>
    </source>
</evidence>
<evidence type="ECO:0000313" key="7">
    <source>
        <dbReference type="Proteomes" id="UP000440578"/>
    </source>
</evidence>
<dbReference type="GO" id="GO:0000723">
    <property type="term" value="P:telomere maintenance"/>
    <property type="evidence" value="ECO:0007669"/>
    <property type="project" value="InterPro"/>
</dbReference>
<gene>
    <name evidence="6" type="ORF">FJT64_014989</name>
</gene>
<organism evidence="6 7">
    <name type="scientific">Amphibalanus amphitrite</name>
    <name type="common">Striped barnacle</name>
    <name type="synonym">Balanus amphitrite</name>
    <dbReference type="NCBI Taxonomy" id="1232801"/>
    <lineage>
        <taxon>Eukaryota</taxon>
        <taxon>Metazoa</taxon>
        <taxon>Ecdysozoa</taxon>
        <taxon>Arthropoda</taxon>
        <taxon>Crustacea</taxon>
        <taxon>Multicrustacea</taxon>
        <taxon>Cirripedia</taxon>
        <taxon>Thoracica</taxon>
        <taxon>Thoracicalcarea</taxon>
        <taxon>Balanomorpha</taxon>
        <taxon>Balanoidea</taxon>
        <taxon>Balanidae</taxon>
        <taxon>Amphibalaninae</taxon>
        <taxon>Amphibalanus</taxon>
    </lineage>
</organism>
<dbReference type="PANTHER" id="PTHR10492:SF57">
    <property type="entry name" value="ATP-DEPENDENT DNA HELICASE"/>
    <property type="match status" value="1"/>
</dbReference>
<dbReference type="Pfam" id="PF05970">
    <property type="entry name" value="PIF1"/>
    <property type="match status" value="1"/>
</dbReference>
<dbReference type="GO" id="GO:0006281">
    <property type="term" value="P:DNA repair"/>
    <property type="evidence" value="ECO:0007669"/>
    <property type="project" value="UniProtKB-KW"/>
</dbReference>
<dbReference type="Proteomes" id="UP000440578">
    <property type="component" value="Unassembled WGS sequence"/>
</dbReference>
<dbReference type="AlphaFoldDB" id="A0A6A4XAV4"/>
<dbReference type="GO" id="GO:0005524">
    <property type="term" value="F:ATP binding"/>
    <property type="evidence" value="ECO:0007669"/>
    <property type="project" value="UniProtKB-KW"/>
</dbReference>
<evidence type="ECO:0000259" key="4">
    <source>
        <dbReference type="Pfam" id="PF14214"/>
    </source>
</evidence>
<keyword evidence="1" id="KW-0347">Helicase</keyword>
<evidence type="ECO:0000313" key="6">
    <source>
        <dbReference type="EMBL" id="KAF0314589.1"/>
    </source>
</evidence>
<dbReference type="InterPro" id="IPR049163">
    <property type="entry name" value="Pif1-like_2B_dom"/>
</dbReference>
<feature type="domain" description="DNA helicase Pif1-like DEAD-box helicase" evidence="3">
    <location>
        <begin position="746"/>
        <end position="812"/>
    </location>
</feature>
<proteinExistence type="inferred from homology"/>
<evidence type="ECO:0000259" key="5">
    <source>
        <dbReference type="Pfam" id="PF21530"/>
    </source>
</evidence>
<evidence type="ECO:0000256" key="2">
    <source>
        <dbReference type="SAM" id="MobiDB-lite"/>
    </source>
</evidence>
<feature type="compositionally biased region" description="Basic and acidic residues" evidence="2">
    <location>
        <begin position="69"/>
        <end position="95"/>
    </location>
</feature>
<dbReference type="OrthoDB" id="10046327at2759"/>
<dbReference type="Gene3D" id="3.40.50.300">
    <property type="entry name" value="P-loop containing nucleotide triphosphate hydrolases"/>
    <property type="match status" value="1"/>
</dbReference>
<dbReference type="SUPFAM" id="SSF52540">
    <property type="entry name" value="P-loop containing nucleoside triphosphate hydrolases"/>
    <property type="match status" value="1"/>
</dbReference>
<dbReference type="PANTHER" id="PTHR10492">
    <property type="match status" value="1"/>
</dbReference>
<keyword evidence="1" id="KW-0233">DNA recombination</keyword>
<dbReference type="CDD" id="cd18809">
    <property type="entry name" value="SF1_C_RecD"/>
    <property type="match status" value="1"/>
</dbReference>
<feature type="compositionally biased region" description="Basic and acidic residues" evidence="2">
    <location>
        <begin position="107"/>
        <end position="169"/>
    </location>
</feature>
<accession>A0A6A4XAV4</accession>
<keyword evidence="1" id="KW-0378">Hydrolase</keyword>
<dbReference type="GO" id="GO:0006310">
    <property type="term" value="P:DNA recombination"/>
    <property type="evidence" value="ECO:0007669"/>
    <property type="project" value="UniProtKB-KW"/>
</dbReference>
<comment type="caution">
    <text evidence="6">The sequence shown here is derived from an EMBL/GenBank/DDBJ whole genome shotgun (WGS) entry which is preliminary data.</text>
</comment>
<dbReference type="InterPro" id="IPR010285">
    <property type="entry name" value="DNA_helicase_pif1-like_DEAD"/>
</dbReference>
<dbReference type="GO" id="GO:0016787">
    <property type="term" value="F:hydrolase activity"/>
    <property type="evidence" value="ECO:0007669"/>
    <property type="project" value="UniProtKB-KW"/>
</dbReference>
<name>A0A6A4XAV4_AMPAM</name>
<feature type="domain" description="Helitron helicase-like" evidence="4">
    <location>
        <begin position="472"/>
        <end position="539"/>
    </location>
</feature>
<feature type="region of interest" description="Disordered" evidence="2">
    <location>
        <begin position="1"/>
        <end position="95"/>
    </location>
</feature>
<keyword evidence="7" id="KW-1185">Reference proteome</keyword>
<dbReference type="GO" id="GO:0043139">
    <property type="term" value="F:5'-3' DNA helicase activity"/>
    <property type="evidence" value="ECO:0007669"/>
    <property type="project" value="UniProtKB-EC"/>
</dbReference>
<dbReference type="Pfam" id="PF14214">
    <property type="entry name" value="Helitron_like_N"/>
    <property type="match status" value="1"/>
</dbReference>
<dbReference type="EC" id="5.6.2.3" evidence="1"/>
<keyword evidence="1" id="KW-0227">DNA damage</keyword>
<comment type="cofactor">
    <cofactor evidence="1">
        <name>Mg(2+)</name>
        <dbReference type="ChEBI" id="CHEBI:18420"/>
    </cofactor>
</comment>
<feature type="domain" description="DNA helicase Pif1-like 2B" evidence="5">
    <location>
        <begin position="899"/>
        <end position="942"/>
    </location>
</feature>
<sequence length="1058" mass="119823">MPRAGPPTAADRRRAAERMRRLRARRAEEQRQAELERRRAQREADEEEQPVPRAGPPTAAERMRRLRARRAEEQRQAELERRRAQREADEEQRAADAERLRRLREDEDYRERERQRQQQRQLDEANRERERQRQQQRQLDEANRERDRDRADRRRRERRDQSPSREARHTAAVLSGEQAVPLNTVGDRDRGCQHCGALLWPAERPSLCCAAGKVRLAPLPAPPPSLRQLWTDDSAVARIFRKHVRHLNSALALASQTVQEVRPPPGHGGYTPSVVIQGRLYHRLGPLRARDGEVPKFAQIYVQDPLCEDPEAEAALRLGHVRLSANTPAATQRALRDILQHLQQLLREHNPLVQDFIMASEIPEDQVEHRRLVISADARPAGEHARRYNRPEGLQEVSVLIGEEPVHRDIVLRRRAAGDGADLATISECHRSYEPLHFVLLYPFGTDGWHPELAQQRPDGDGPARRVTALQYAAHRLQTRPVDDDSLLRACRLLQEFCCMAFARVETQRLLFLAMNQRQIRAELYQHLVDAMAGDLEDAAAAPAAADQPARDGADLRSIGASEACWRLFQFDMSSRSPAVEPLQVHLENHQVVLFEDGQERQAAAAEPRDTPLTAWMRYNRECAAADPGCLALLYPDFPRHCRWDKGRRNWVRRQNHQAAPTIGRVRAGKELADLQLPVVPQEHRLLAAQLEEAAELRRLPPVIQEELAYDREALREQTDARLPTLLPSQRAVVDAVLDAVRERRPLAVRGSPAQIIDACLRQSPLWRHFHYLRLEENMRARQAADGLHPEDAAAFCEWLLALGEGRLPTDDDGNVQLPAGLCMDADLPEVIRWVFGDLRAAPDDPDSMASRAVLAAKNSDVDAVNALATEAFPGEAIHLRSADAMVGEGEEVLQVPQEYLNTLTAPGFPPHQLTLKPGMPVLLLRNLSPAEGLCNGSRLLIRRVVSGRLLEATIACGPHRGRQVFLPRITLRPPDDLFPFTWARRQFPIKPAFAITVHKSQGQTLGRVAVLLTEPAFTHGQLYVAASRVGRQDQLRFALPAQRDRRTANVVYRAVLR</sequence>
<dbReference type="InterPro" id="IPR025476">
    <property type="entry name" value="Helitron_helicase-like"/>
</dbReference>
<dbReference type="Pfam" id="PF21530">
    <property type="entry name" value="Pif1_2B_dom"/>
    <property type="match status" value="1"/>
</dbReference>
<feature type="compositionally biased region" description="Basic and acidic residues" evidence="2">
    <location>
        <begin position="10"/>
        <end position="43"/>
    </location>
</feature>
<keyword evidence="1" id="KW-0067">ATP-binding</keyword>
<keyword evidence="1" id="KW-0234">DNA repair</keyword>
<comment type="similarity">
    <text evidence="1">Belongs to the helicase family.</text>
</comment>
<dbReference type="InterPro" id="IPR027417">
    <property type="entry name" value="P-loop_NTPase"/>
</dbReference>
<protein>
    <recommendedName>
        <fullName evidence="1">ATP-dependent DNA helicase</fullName>
        <ecNumber evidence="1">5.6.2.3</ecNumber>
    </recommendedName>
</protein>
<comment type="catalytic activity">
    <reaction evidence="1">
        <text>ATP + H2O = ADP + phosphate + H(+)</text>
        <dbReference type="Rhea" id="RHEA:13065"/>
        <dbReference type="ChEBI" id="CHEBI:15377"/>
        <dbReference type="ChEBI" id="CHEBI:15378"/>
        <dbReference type="ChEBI" id="CHEBI:30616"/>
        <dbReference type="ChEBI" id="CHEBI:43474"/>
        <dbReference type="ChEBI" id="CHEBI:456216"/>
        <dbReference type="EC" id="5.6.2.3"/>
    </reaction>
</comment>
<reference evidence="6 7" key="1">
    <citation type="submission" date="2019-07" db="EMBL/GenBank/DDBJ databases">
        <title>Draft genome assembly of a fouling barnacle, Amphibalanus amphitrite (Darwin, 1854): The first reference genome for Thecostraca.</title>
        <authorList>
            <person name="Kim W."/>
        </authorList>
    </citation>
    <scope>NUCLEOTIDE SEQUENCE [LARGE SCALE GENOMIC DNA]</scope>
    <source>
        <strain evidence="6">SNU_AA5</strain>
        <tissue evidence="6">Soma without cirri and trophi</tissue>
    </source>
</reference>
<keyword evidence="1" id="KW-0547">Nucleotide-binding</keyword>